<evidence type="ECO:0000313" key="2">
    <source>
        <dbReference type="EMBL" id="WPU91406.1"/>
    </source>
</evidence>
<dbReference type="RefSeq" id="WP_321560572.1">
    <property type="nucleotide sequence ID" value="NZ_CP139558.1"/>
</dbReference>
<keyword evidence="1" id="KW-0472">Membrane</keyword>
<accession>A0ABZ0TDX8</accession>
<keyword evidence="3" id="KW-1185">Reference proteome</keyword>
<gene>
    <name evidence="2" type="ORF">SNE25_18990</name>
</gene>
<name>A0ABZ0TDX8_9SPHI</name>
<organism evidence="2 3">
    <name type="scientific">Mucilaginibacter sabulilitoris</name>
    <dbReference type="NCBI Taxonomy" id="1173583"/>
    <lineage>
        <taxon>Bacteria</taxon>
        <taxon>Pseudomonadati</taxon>
        <taxon>Bacteroidota</taxon>
        <taxon>Sphingobacteriia</taxon>
        <taxon>Sphingobacteriales</taxon>
        <taxon>Sphingobacteriaceae</taxon>
        <taxon>Mucilaginibacter</taxon>
    </lineage>
</organism>
<feature type="transmembrane region" description="Helical" evidence="1">
    <location>
        <begin position="53"/>
        <end position="73"/>
    </location>
</feature>
<feature type="transmembrane region" description="Helical" evidence="1">
    <location>
        <begin position="98"/>
        <end position="121"/>
    </location>
</feature>
<feature type="transmembrane region" description="Helical" evidence="1">
    <location>
        <begin position="133"/>
        <end position="156"/>
    </location>
</feature>
<evidence type="ECO:0000256" key="1">
    <source>
        <dbReference type="SAM" id="Phobius"/>
    </source>
</evidence>
<reference evidence="2 3" key="1">
    <citation type="submission" date="2023-11" db="EMBL/GenBank/DDBJ databases">
        <title>Analysis of the Genomes of Mucilaginibacter gossypii cycad 4 and M. sabulilitoris SNA2: microbes with the potential for plant growth promotion.</title>
        <authorList>
            <person name="Hirsch A.M."/>
            <person name="Humm E."/>
            <person name="Rubbi M."/>
            <person name="Del Vecchio G."/>
            <person name="Ha S.M."/>
            <person name="Pellegrini M."/>
            <person name="Gunsalus R.P."/>
        </authorList>
    </citation>
    <scope>NUCLEOTIDE SEQUENCE [LARGE SCALE GENOMIC DNA]</scope>
    <source>
        <strain evidence="2 3">SNA2</strain>
    </source>
</reference>
<proteinExistence type="predicted"/>
<keyword evidence="1" id="KW-0812">Transmembrane</keyword>
<dbReference type="EMBL" id="CP139558">
    <property type="protein sequence ID" value="WPU91406.1"/>
    <property type="molecule type" value="Genomic_DNA"/>
</dbReference>
<protein>
    <submittedName>
        <fullName evidence="2">Uncharacterized protein</fullName>
    </submittedName>
</protein>
<evidence type="ECO:0000313" key="3">
    <source>
        <dbReference type="Proteomes" id="UP001324380"/>
    </source>
</evidence>
<dbReference type="Proteomes" id="UP001324380">
    <property type="component" value="Chromosome"/>
</dbReference>
<sequence length="173" mass="20324">MPELKQHKTMLQRFVRKRMWYYVITNIIFNTAFAYFCFYKFNAVYLFEGGQNMARLMLPMSFLLPFMLTFDMLKKTMLQVDQGNIDITLSEDLNRNRFIFQMAGINGISTFLPVFALMLAVNMSLPDHYKFDALFLSIVDGLMAGLYSVIFTFLPIRKLKKHLRKEVQQPVSV</sequence>
<feature type="transmembrane region" description="Helical" evidence="1">
    <location>
        <begin position="20"/>
        <end position="41"/>
    </location>
</feature>
<keyword evidence="1" id="KW-1133">Transmembrane helix</keyword>